<name>A0A4Y2D840_ARAVE</name>
<sequence length="123" mass="13991">MVFPQEPSNIVDKVGESENSKINTLPWPSCELEKPAAGKEKKLGTDIDRKIAPIISCLFDKPPFTEVRLVFENGPYDPYRHLCTQNQEQDPSYLYRTPLHSLSPGIRVADSLSNWIGMERLFV</sequence>
<keyword evidence="3" id="KW-1185">Reference proteome</keyword>
<reference evidence="2 3" key="1">
    <citation type="journal article" date="2019" name="Sci. Rep.">
        <title>Orb-weaving spider Araneus ventricosus genome elucidates the spidroin gene catalogue.</title>
        <authorList>
            <person name="Kono N."/>
            <person name="Nakamura H."/>
            <person name="Ohtoshi R."/>
            <person name="Moran D.A.P."/>
            <person name="Shinohara A."/>
            <person name="Yoshida Y."/>
            <person name="Fujiwara M."/>
            <person name="Mori M."/>
            <person name="Tomita M."/>
            <person name="Arakawa K."/>
        </authorList>
    </citation>
    <scope>NUCLEOTIDE SEQUENCE [LARGE SCALE GENOMIC DNA]</scope>
</reference>
<comment type="caution">
    <text evidence="2">The sequence shown here is derived from an EMBL/GenBank/DDBJ whole genome shotgun (WGS) entry which is preliminary data.</text>
</comment>
<accession>A0A4Y2D840</accession>
<dbReference type="EMBL" id="BGPR01241980">
    <property type="protein sequence ID" value="GBM12845.1"/>
    <property type="molecule type" value="Genomic_DNA"/>
</dbReference>
<evidence type="ECO:0000313" key="1">
    <source>
        <dbReference type="EMBL" id="GBM12845.1"/>
    </source>
</evidence>
<gene>
    <name evidence="2" type="ORF">AVEN_125710_1</name>
    <name evidence="1" type="ORF">AVEN_19502_1</name>
</gene>
<protein>
    <submittedName>
        <fullName evidence="2">Uncharacterized protein</fullName>
    </submittedName>
</protein>
<evidence type="ECO:0000313" key="3">
    <source>
        <dbReference type="Proteomes" id="UP000499080"/>
    </source>
</evidence>
<proteinExistence type="predicted"/>
<organism evidence="2 3">
    <name type="scientific">Araneus ventricosus</name>
    <name type="common">Orbweaver spider</name>
    <name type="synonym">Epeira ventricosa</name>
    <dbReference type="NCBI Taxonomy" id="182803"/>
    <lineage>
        <taxon>Eukaryota</taxon>
        <taxon>Metazoa</taxon>
        <taxon>Ecdysozoa</taxon>
        <taxon>Arthropoda</taxon>
        <taxon>Chelicerata</taxon>
        <taxon>Arachnida</taxon>
        <taxon>Araneae</taxon>
        <taxon>Araneomorphae</taxon>
        <taxon>Entelegynae</taxon>
        <taxon>Araneoidea</taxon>
        <taxon>Araneidae</taxon>
        <taxon>Araneus</taxon>
    </lineage>
</organism>
<dbReference type="Proteomes" id="UP000499080">
    <property type="component" value="Unassembled WGS sequence"/>
</dbReference>
<evidence type="ECO:0000313" key="2">
    <source>
        <dbReference type="EMBL" id="GBM12962.1"/>
    </source>
</evidence>
<dbReference type="AlphaFoldDB" id="A0A4Y2D840"/>
<dbReference type="EMBL" id="BGPR01242009">
    <property type="protein sequence ID" value="GBM12962.1"/>
    <property type="molecule type" value="Genomic_DNA"/>
</dbReference>